<dbReference type="InterPro" id="IPR015510">
    <property type="entry name" value="PGRP"/>
</dbReference>
<dbReference type="SMART" id="SM00701">
    <property type="entry name" value="PGRP"/>
    <property type="match status" value="1"/>
</dbReference>
<feature type="domain" description="EGF-like" evidence="5">
    <location>
        <begin position="54"/>
        <end position="87"/>
    </location>
</feature>
<reference evidence="7" key="1">
    <citation type="submission" date="2021-03" db="EMBL/GenBank/DDBJ databases">
        <authorList>
            <person name="Bekaert M."/>
        </authorList>
    </citation>
    <scope>NUCLEOTIDE SEQUENCE</scope>
</reference>
<dbReference type="GO" id="GO:0008270">
    <property type="term" value="F:zinc ion binding"/>
    <property type="evidence" value="ECO:0007669"/>
    <property type="project" value="InterPro"/>
</dbReference>
<dbReference type="SMART" id="SM00181">
    <property type="entry name" value="EGF"/>
    <property type="match status" value="2"/>
</dbReference>
<dbReference type="InterPro" id="IPR002502">
    <property type="entry name" value="Amidase_domain"/>
</dbReference>
<dbReference type="Gene3D" id="2.10.25.10">
    <property type="entry name" value="Laminin"/>
    <property type="match status" value="2"/>
</dbReference>
<feature type="domain" description="EGF-like" evidence="5">
    <location>
        <begin position="90"/>
        <end position="126"/>
    </location>
</feature>
<dbReference type="PROSITE" id="PS50026">
    <property type="entry name" value="EGF_3"/>
    <property type="match status" value="2"/>
</dbReference>
<dbReference type="SUPFAM" id="SSF57196">
    <property type="entry name" value="EGF/Laminin"/>
    <property type="match status" value="2"/>
</dbReference>
<dbReference type="AlphaFoldDB" id="A0A8S3R1P7"/>
<dbReference type="Gene3D" id="3.40.80.10">
    <property type="entry name" value="Peptidoglycan recognition protein-like"/>
    <property type="match status" value="1"/>
</dbReference>
<dbReference type="SUPFAM" id="SSF56496">
    <property type="entry name" value="Fibrinogen C-terminal domain-like"/>
    <property type="match status" value="1"/>
</dbReference>
<evidence type="ECO:0000256" key="1">
    <source>
        <dbReference type="ARBA" id="ARBA00007553"/>
    </source>
</evidence>
<dbReference type="InterPro" id="IPR000742">
    <property type="entry name" value="EGF"/>
</dbReference>
<dbReference type="InterPro" id="IPR036505">
    <property type="entry name" value="Amidase/PGRP_sf"/>
</dbReference>
<keyword evidence="4" id="KW-0472">Membrane</keyword>
<keyword evidence="8" id="KW-1185">Reference proteome</keyword>
<dbReference type="SUPFAM" id="SSF55846">
    <property type="entry name" value="N-acetylmuramoyl-L-alanine amidase-like"/>
    <property type="match status" value="1"/>
</dbReference>
<dbReference type="InterPro" id="IPR006619">
    <property type="entry name" value="PGRP_domain_met/bac"/>
</dbReference>
<dbReference type="CDD" id="cd06583">
    <property type="entry name" value="PGRP"/>
    <property type="match status" value="1"/>
</dbReference>
<evidence type="ECO:0000313" key="8">
    <source>
        <dbReference type="Proteomes" id="UP000683360"/>
    </source>
</evidence>
<dbReference type="CDD" id="cd00054">
    <property type="entry name" value="EGF_CA"/>
    <property type="match status" value="1"/>
</dbReference>
<dbReference type="GO" id="GO:0002376">
    <property type="term" value="P:immune system process"/>
    <property type="evidence" value="ECO:0007669"/>
    <property type="project" value="UniProtKB-KW"/>
</dbReference>
<name>A0A8S3R1P7_MYTED</name>
<dbReference type="PROSITE" id="PS51406">
    <property type="entry name" value="FIBRINOGEN_C_2"/>
    <property type="match status" value="1"/>
</dbReference>
<keyword evidence="3" id="KW-0245">EGF-like domain</keyword>
<dbReference type="NCBIfam" id="NF040941">
    <property type="entry name" value="GGGWT_bact"/>
    <property type="match status" value="1"/>
</dbReference>
<dbReference type="CDD" id="cd00087">
    <property type="entry name" value="FReD"/>
    <property type="match status" value="1"/>
</dbReference>
<dbReference type="Pfam" id="PF00147">
    <property type="entry name" value="Fibrinogen_C"/>
    <property type="match status" value="1"/>
</dbReference>
<dbReference type="FunFam" id="3.40.80.10:FF:000001">
    <property type="entry name" value="Peptidoglycan recognition protein 1"/>
    <property type="match status" value="1"/>
</dbReference>
<gene>
    <name evidence="7" type="ORF">MEDL_17543</name>
</gene>
<dbReference type="Gene3D" id="3.90.215.10">
    <property type="entry name" value="Gamma Fibrinogen, chain A, domain 1"/>
    <property type="match status" value="1"/>
</dbReference>
<comment type="similarity">
    <text evidence="1">Belongs to the N-acetylmuramoyl-L-alanine amidase 2 family.</text>
</comment>
<dbReference type="InterPro" id="IPR036056">
    <property type="entry name" value="Fibrinogen-like_C"/>
</dbReference>
<evidence type="ECO:0000259" key="5">
    <source>
        <dbReference type="PROSITE" id="PS50026"/>
    </source>
</evidence>
<dbReference type="InterPro" id="IPR002181">
    <property type="entry name" value="Fibrinogen_a/b/g_C_dom"/>
</dbReference>
<feature type="disulfide bond" evidence="3">
    <location>
        <begin position="116"/>
        <end position="125"/>
    </location>
</feature>
<keyword evidence="2" id="KW-0391">Immunity</keyword>
<evidence type="ECO:0000256" key="3">
    <source>
        <dbReference type="PROSITE-ProRule" id="PRU00076"/>
    </source>
</evidence>
<keyword evidence="4" id="KW-0812">Transmembrane</keyword>
<dbReference type="PANTHER" id="PTHR11022:SF41">
    <property type="entry name" value="PEPTIDOGLYCAN-RECOGNITION PROTEIN LC-RELATED"/>
    <property type="match status" value="1"/>
</dbReference>
<dbReference type="GO" id="GO:0009253">
    <property type="term" value="P:peptidoglycan catabolic process"/>
    <property type="evidence" value="ECO:0007669"/>
    <property type="project" value="InterPro"/>
</dbReference>
<dbReference type="Proteomes" id="UP000683360">
    <property type="component" value="Unassembled WGS sequence"/>
</dbReference>
<dbReference type="Gene3D" id="4.10.530.10">
    <property type="entry name" value="Gamma-fibrinogen Carboxyl Terminal Fragment, domain 2"/>
    <property type="match status" value="1"/>
</dbReference>
<evidence type="ECO:0000259" key="6">
    <source>
        <dbReference type="PROSITE" id="PS51406"/>
    </source>
</evidence>
<protein>
    <submittedName>
        <fullName evidence="7">PGRP</fullName>
    </submittedName>
</protein>
<keyword evidence="3" id="KW-1015">Disulfide bond</keyword>
<comment type="caution">
    <text evidence="7">The sequence shown here is derived from an EMBL/GenBank/DDBJ whole genome shotgun (WGS) entry which is preliminary data.</text>
</comment>
<dbReference type="PROSITE" id="PS00022">
    <property type="entry name" value="EGF_1"/>
    <property type="match status" value="1"/>
</dbReference>
<organism evidence="7 8">
    <name type="scientific">Mytilus edulis</name>
    <name type="common">Blue mussel</name>
    <dbReference type="NCBI Taxonomy" id="6550"/>
    <lineage>
        <taxon>Eukaryota</taxon>
        <taxon>Metazoa</taxon>
        <taxon>Spiralia</taxon>
        <taxon>Lophotrochozoa</taxon>
        <taxon>Mollusca</taxon>
        <taxon>Bivalvia</taxon>
        <taxon>Autobranchia</taxon>
        <taxon>Pteriomorphia</taxon>
        <taxon>Mytilida</taxon>
        <taxon>Mytiloidea</taxon>
        <taxon>Mytilidae</taxon>
        <taxon>Mytilinae</taxon>
        <taxon>Mytilus</taxon>
    </lineage>
</organism>
<accession>A0A8S3R1P7</accession>
<comment type="caution">
    <text evidence="3">Lacks conserved residue(s) required for the propagation of feature annotation.</text>
</comment>
<evidence type="ECO:0000256" key="2">
    <source>
        <dbReference type="ARBA" id="ARBA00022859"/>
    </source>
</evidence>
<dbReference type="SMART" id="SM00644">
    <property type="entry name" value="Ami_2"/>
    <property type="match status" value="1"/>
</dbReference>
<feature type="domain" description="Fibrinogen C-terminal" evidence="6">
    <location>
        <begin position="124"/>
        <end position="312"/>
    </location>
</feature>
<evidence type="ECO:0000256" key="4">
    <source>
        <dbReference type="SAM" id="Phobius"/>
    </source>
</evidence>
<dbReference type="GO" id="GO:0008745">
    <property type="term" value="F:N-acetylmuramoyl-L-alanine amidase activity"/>
    <property type="evidence" value="ECO:0007669"/>
    <property type="project" value="InterPro"/>
</dbReference>
<dbReference type="InterPro" id="IPR014716">
    <property type="entry name" value="Fibrinogen_a/b/g_C_1"/>
</dbReference>
<dbReference type="SMART" id="SM00186">
    <property type="entry name" value="FBG"/>
    <property type="match status" value="1"/>
</dbReference>
<sequence length="502" mass="57115">MEKKFMEVEIRKRRKIKFWKLCTIFLIISTVLCFILCIYYSLKKDKEDCSLQNKDSPCSSNPCYYNSTCAVVDDALFCICPAGYIGTYCEVTPCTTEPCLNNGTCTVVEESYVCVCPDTYGGTTCDDRKIKDCNDLPQNSSSGVYTLYLENNMEISVFCEMSVDDGGWTVVQRRLDGKTNFLRFWDDYKIGFGNLTGEHWLGNDNLHYILLQNAYKVRFDLEDFDGNTAYALYNTFNVSNEESGYTLRISDYSGTAGDSMKDSQGNTHDNFMFTTIDRDNDVTSSNCAINKLSPWWHARCTWSNINGLYLEGLNKGVMSCDNVVTRDQWGARPSKSINLMSTPVSFVFIHHTAMSYCFDQNACSQELKVIQNFHMDNRSWDDIGYNFMIGEDGQVYEARGWDRVGAHTHGWNDIAVAFSIMGNFNDRVPNDKALTALKNVIACGIRMGKITHNYKMYGHRDVRQTECPGNSFYALLQTWPHFGHTKPVKPTSSSHHQTQTSD</sequence>
<dbReference type="OrthoDB" id="10001926at2759"/>
<evidence type="ECO:0000313" key="7">
    <source>
        <dbReference type="EMBL" id="CAG2203018.1"/>
    </source>
</evidence>
<keyword evidence="4" id="KW-1133">Transmembrane helix</keyword>
<proteinExistence type="inferred from homology"/>
<dbReference type="EMBL" id="CAJPWZ010000909">
    <property type="protein sequence ID" value="CAG2203018.1"/>
    <property type="molecule type" value="Genomic_DNA"/>
</dbReference>
<dbReference type="PANTHER" id="PTHR11022">
    <property type="entry name" value="PEPTIDOGLYCAN RECOGNITION PROTEIN"/>
    <property type="match status" value="1"/>
</dbReference>
<dbReference type="Pfam" id="PF01510">
    <property type="entry name" value="Amidase_2"/>
    <property type="match status" value="1"/>
</dbReference>
<feature type="transmembrane region" description="Helical" evidence="4">
    <location>
        <begin position="21"/>
        <end position="42"/>
    </location>
</feature>